<evidence type="ECO:0000313" key="13">
    <source>
        <dbReference type="Proteomes" id="UP000028488"/>
    </source>
</evidence>
<feature type="transmembrane region" description="Helical" evidence="10">
    <location>
        <begin position="60"/>
        <end position="80"/>
    </location>
</feature>
<dbReference type="Proteomes" id="UP000028488">
    <property type="component" value="Chromosome"/>
</dbReference>
<evidence type="ECO:0000256" key="8">
    <source>
        <dbReference type="ARBA" id="ARBA00022989"/>
    </source>
</evidence>
<dbReference type="PRINTS" id="PR00758">
    <property type="entry name" value="ARSENICPUMP"/>
</dbReference>
<evidence type="ECO:0000256" key="3">
    <source>
        <dbReference type="ARBA" id="ARBA00009843"/>
    </source>
</evidence>
<feature type="transmembrane region" description="Helical" evidence="10">
    <location>
        <begin position="217"/>
        <end position="235"/>
    </location>
</feature>
<feature type="transmembrane region" description="Helical" evidence="10">
    <location>
        <begin position="241"/>
        <end position="258"/>
    </location>
</feature>
<reference evidence="12 13" key="1">
    <citation type="submission" date="2014-07" db="EMBL/GenBank/DDBJ databases">
        <title>Genome Sequence of Rhodococcus opacus Strain R7, a Biodegrader of Mono- and Polycyclic Aromatic Hydrocarbons.</title>
        <authorList>
            <person name="Di Gennaro P."/>
            <person name="Zampolli J."/>
            <person name="Presti I."/>
            <person name="Cappelletti M."/>
            <person name="D'Ursi P."/>
            <person name="Orro A."/>
            <person name="Mezzelani A."/>
            <person name="Milanesi L."/>
        </authorList>
    </citation>
    <scope>NUCLEOTIDE SEQUENCE [LARGE SCALE GENOMIC DNA]</scope>
    <source>
        <strain evidence="12 13">R7</strain>
    </source>
</reference>
<evidence type="ECO:0000256" key="9">
    <source>
        <dbReference type="ARBA" id="ARBA00023136"/>
    </source>
</evidence>
<evidence type="ECO:0000256" key="5">
    <source>
        <dbReference type="ARBA" id="ARBA00022475"/>
    </source>
</evidence>
<keyword evidence="8 10" id="KW-1133">Transmembrane helix</keyword>
<gene>
    <name evidence="12" type="ORF">EP51_37075</name>
</gene>
<feature type="transmembrane region" description="Helical" evidence="10">
    <location>
        <begin position="100"/>
        <end position="127"/>
    </location>
</feature>
<dbReference type="GO" id="GO:0046685">
    <property type="term" value="P:response to arsenic-containing substance"/>
    <property type="evidence" value="ECO:0007669"/>
    <property type="project" value="UniProtKB-KW"/>
</dbReference>
<dbReference type="PANTHER" id="PTHR43302:SF5">
    <property type="entry name" value="TRANSPORTER ARSB-RELATED"/>
    <property type="match status" value="1"/>
</dbReference>
<feature type="transmembrane region" description="Helical" evidence="10">
    <location>
        <begin position="26"/>
        <end position="48"/>
    </location>
</feature>
<accession>A0A076EW34</accession>
<keyword evidence="4" id="KW-0813">Transport</keyword>
<evidence type="ECO:0000256" key="1">
    <source>
        <dbReference type="ARBA" id="ARBA00004651"/>
    </source>
</evidence>
<dbReference type="eggNOG" id="COG1055">
    <property type="taxonomic scope" value="Bacteria"/>
</dbReference>
<proteinExistence type="inferred from homology"/>
<feature type="transmembrane region" description="Helical" evidence="10">
    <location>
        <begin position="386"/>
        <end position="407"/>
    </location>
</feature>
<dbReference type="Pfam" id="PF03600">
    <property type="entry name" value="CitMHS"/>
    <property type="match status" value="1"/>
</dbReference>
<keyword evidence="5" id="KW-1003">Cell membrane</keyword>
<feature type="transmembrane region" description="Helical" evidence="10">
    <location>
        <begin position="270"/>
        <end position="293"/>
    </location>
</feature>
<evidence type="ECO:0000256" key="4">
    <source>
        <dbReference type="ARBA" id="ARBA00022448"/>
    </source>
</evidence>
<name>A0A076EW34_RHOOP</name>
<organism evidence="12 13">
    <name type="scientific">Rhodococcus opacus</name>
    <name type="common">Nocardia opaca</name>
    <dbReference type="NCBI Taxonomy" id="37919"/>
    <lineage>
        <taxon>Bacteria</taxon>
        <taxon>Bacillati</taxon>
        <taxon>Actinomycetota</taxon>
        <taxon>Actinomycetes</taxon>
        <taxon>Mycobacteriales</taxon>
        <taxon>Nocardiaceae</taxon>
        <taxon>Rhodococcus</taxon>
    </lineage>
</organism>
<evidence type="ECO:0000256" key="2">
    <source>
        <dbReference type="ARBA" id="ARBA00006433"/>
    </source>
</evidence>
<sequence>MTVLAVALVAGVLVFAVVRPRKLPEIVAAAPAAVVVLATGLVTPTAAWDEVSEMAPTVGFLAAILVLAHLADAMGVFTWIAGRLRRGARGDPKRLLTLVFGAAALTTAVLSLDATVVLLTPAVIATARSLRMDPRPHSYATAHLSNTASTLLPVSNLTNLIAFSATGLTFLHFTAVMALPWAVAIVVELVLFRVFFRRHLVRPEAEPEPKHDPPAPAAALSIIAATLLGFAVSGFVGVAPAWVAAAGAIVLGVVALRDGRTSMGRIVYSIDVWFCGFVLILGVVVAGVANGPIGEWIGTRLPTDTSFTALLTMAVVAAVAANLVNNLPATLLLLAALGPHAPTGLVLAMLLGVNLGPNLTYVGSLAIMLWRRVAARAGSPADLRTFTILALVTTPLTLLAAVGALWACEYLSTARG</sequence>
<dbReference type="RefSeq" id="WP_037226554.1">
    <property type="nucleotide sequence ID" value="NZ_CP008947.1"/>
</dbReference>
<evidence type="ECO:0000256" key="6">
    <source>
        <dbReference type="ARBA" id="ARBA00022692"/>
    </source>
</evidence>
<protein>
    <submittedName>
        <fullName evidence="12">Transporter</fullName>
    </submittedName>
</protein>
<dbReference type="InterPro" id="IPR004680">
    <property type="entry name" value="Cit_transptr-like_dom"/>
</dbReference>
<feature type="transmembrane region" description="Helical" evidence="10">
    <location>
        <begin position="331"/>
        <end position="352"/>
    </location>
</feature>
<dbReference type="GO" id="GO:0005886">
    <property type="term" value="C:plasma membrane"/>
    <property type="evidence" value="ECO:0007669"/>
    <property type="project" value="UniProtKB-SubCell"/>
</dbReference>
<evidence type="ECO:0000313" key="12">
    <source>
        <dbReference type="EMBL" id="AII09956.1"/>
    </source>
</evidence>
<comment type="similarity">
    <text evidence="2">Belongs to the ArsB family.</text>
</comment>
<dbReference type="PANTHER" id="PTHR43302">
    <property type="entry name" value="TRANSPORTER ARSB-RELATED"/>
    <property type="match status" value="1"/>
</dbReference>
<keyword evidence="7" id="KW-0059">Arsenical resistance</keyword>
<evidence type="ECO:0000256" key="7">
    <source>
        <dbReference type="ARBA" id="ARBA00022849"/>
    </source>
</evidence>
<comment type="similarity">
    <text evidence="3">Belongs to the CitM (TC 2.A.11) transporter family.</text>
</comment>
<keyword evidence="6 10" id="KW-0812">Transmembrane</keyword>
<dbReference type="InterPro" id="IPR000802">
    <property type="entry name" value="Arsenical_pump_ArsB"/>
</dbReference>
<dbReference type="EMBL" id="CP008947">
    <property type="protein sequence ID" value="AII09956.1"/>
    <property type="molecule type" value="Genomic_DNA"/>
</dbReference>
<evidence type="ECO:0000256" key="10">
    <source>
        <dbReference type="SAM" id="Phobius"/>
    </source>
</evidence>
<evidence type="ECO:0000259" key="11">
    <source>
        <dbReference type="Pfam" id="PF03600"/>
    </source>
</evidence>
<dbReference type="AlphaFoldDB" id="A0A076EW34"/>
<feature type="domain" description="Citrate transporter-like" evidence="11">
    <location>
        <begin position="20"/>
        <end position="348"/>
    </location>
</feature>
<feature type="transmembrane region" description="Helical" evidence="10">
    <location>
        <begin position="305"/>
        <end position="324"/>
    </location>
</feature>
<feature type="transmembrane region" description="Helical" evidence="10">
    <location>
        <begin position="177"/>
        <end position="196"/>
    </location>
</feature>
<comment type="subcellular location">
    <subcellularLocation>
        <location evidence="1">Cell membrane</location>
        <topology evidence="1">Multi-pass membrane protein</topology>
    </subcellularLocation>
</comment>
<dbReference type="GO" id="GO:0015105">
    <property type="term" value="F:arsenite transmembrane transporter activity"/>
    <property type="evidence" value="ECO:0007669"/>
    <property type="project" value="InterPro"/>
</dbReference>
<keyword evidence="9 10" id="KW-0472">Membrane</keyword>